<sequence length="60" mass="6241">MITGECSSLPASRRNLEAPSRSTADFHASGDTDIAATTASSAGDYDVVVVVGTIFCRTNF</sequence>
<evidence type="ECO:0000313" key="2">
    <source>
        <dbReference type="EMBL" id="WAR04845.1"/>
    </source>
</evidence>
<dbReference type="Proteomes" id="UP001164746">
    <property type="component" value="Chromosome 5"/>
</dbReference>
<evidence type="ECO:0000313" key="3">
    <source>
        <dbReference type="Proteomes" id="UP001164746"/>
    </source>
</evidence>
<feature type="region of interest" description="Disordered" evidence="1">
    <location>
        <begin position="1"/>
        <end position="24"/>
    </location>
</feature>
<feature type="compositionally biased region" description="Polar residues" evidence="1">
    <location>
        <begin position="1"/>
        <end position="10"/>
    </location>
</feature>
<protein>
    <submittedName>
        <fullName evidence="2">Uncharacterized protein</fullName>
    </submittedName>
</protein>
<keyword evidence="3" id="KW-1185">Reference proteome</keyword>
<evidence type="ECO:0000256" key="1">
    <source>
        <dbReference type="SAM" id="MobiDB-lite"/>
    </source>
</evidence>
<proteinExistence type="predicted"/>
<organism evidence="2 3">
    <name type="scientific">Mya arenaria</name>
    <name type="common">Soft-shell clam</name>
    <dbReference type="NCBI Taxonomy" id="6604"/>
    <lineage>
        <taxon>Eukaryota</taxon>
        <taxon>Metazoa</taxon>
        <taxon>Spiralia</taxon>
        <taxon>Lophotrochozoa</taxon>
        <taxon>Mollusca</taxon>
        <taxon>Bivalvia</taxon>
        <taxon>Autobranchia</taxon>
        <taxon>Heteroconchia</taxon>
        <taxon>Euheterodonta</taxon>
        <taxon>Imparidentia</taxon>
        <taxon>Neoheterodontei</taxon>
        <taxon>Myida</taxon>
        <taxon>Myoidea</taxon>
        <taxon>Myidae</taxon>
        <taxon>Mya</taxon>
    </lineage>
</organism>
<name>A0ABY7E4T1_MYAAR</name>
<dbReference type="EMBL" id="CP111016">
    <property type="protein sequence ID" value="WAR04845.1"/>
    <property type="molecule type" value="Genomic_DNA"/>
</dbReference>
<gene>
    <name evidence="2" type="ORF">MAR_020214</name>
</gene>
<reference evidence="2" key="1">
    <citation type="submission" date="2022-11" db="EMBL/GenBank/DDBJ databases">
        <title>Centuries of genome instability and evolution in soft-shell clam transmissible cancer (bioRxiv).</title>
        <authorList>
            <person name="Hart S.F.M."/>
            <person name="Yonemitsu M.A."/>
            <person name="Giersch R.M."/>
            <person name="Beal B.F."/>
            <person name="Arriagada G."/>
            <person name="Davis B.W."/>
            <person name="Ostrander E.A."/>
            <person name="Goff S.P."/>
            <person name="Metzger M.J."/>
        </authorList>
    </citation>
    <scope>NUCLEOTIDE SEQUENCE</scope>
    <source>
        <strain evidence="2">MELC-2E11</strain>
        <tissue evidence="2">Siphon/mantle</tissue>
    </source>
</reference>
<accession>A0ABY7E4T1</accession>